<sequence length="315" mass="35314">MAYDLNNRLVVGIASSALFDLKKSDKVFREQGVAMYRDYQERRADKPLKPGVAFPFVKRLLALNDLATKEDPLVEVIVLSKNSPDTGLRVMRSIQHHDLPITRAIFQQGRAPHEFMKALNMSLFLSGNEEDVYSATAAGLPAGRALKSTFVDDGDSELRIAFDFDSVLADDESERVMKTGDLHSFHEHERLNVATAHTPGPLQAFSQAINRIRAREEQERATNREYRIRLRVSIVTARNAPSHERAIRSIKEWGLLVNDAFFLGGIEKRKVLAVLRPHIFFDDQRDHLESASMVPCVHVPFGIANEATASAKTPG</sequence>
<dbReference type="GO" id="GO:0008253">
    <property type="term" value="F:5'-nucleotidase activity"/>
    <property type="evidence" value="ECO:0007669"/>
    <property type="project" value="UniProtKB-EC"/>
</dbReference>
<dbReference type="PANTHER" id="PTHR31367:SF5">
    <property type="entry name" value="CYTOSOLIC 5'-NUCLEOTIDASE 1A"/>
    <property type="match status" value="1"/>
</dbReference>
<dbReference type="RefSeq" id="WP_310308249.1">
    <property type="nucleotide sequence ID" value="NZ_BAAAXB010000001.1"/>
</dbReference>
<keyword evidence="2" id="KW-1185">Reference proteome</keyword>
<dbReference type="InterPro" id="IPR010394">
    <property type="entry name" value="5-nucleotidase"/>
</dbReference>
<accession>A0ABU1PX26</accession>
<organism evidence="1 2">
    <name type="scientific">Saccharothrix longispora</name>
    <dbReference type="NCBI Taxonomy" id="33920"/>
    <lineage>
        <taxon>Bacteria</taxon>
        <taxon>Bacillati</taxon>
        <taxon>Actinomycetota</taxon>
        <taxon>Actinomycetes</taxon>
        <taxon>Pseudonocardiales</taxon>
        <taxon>Pseudonocardiaceae</taxon>
        <taxon>Saccharothrix</taxon>
    </lineage>
</organism>
<gene>
    <name evidence="1" type="ORF">J2S66_003586</name>
</gene>
<dbReference type="Pfam" id="PF06189">
    <property type="entry name" value="5-nucleotidase"/>
    <property type="match status" value="1"/>
</dbReference>
<dbReference type="PANTHER" id="PTHR31367">
    <property type="entry name" value="CYTOSOLIC 5'-NUCLEOTIDASE 1 FAMILY MEMBER"/>
    <property type="match status" value="1"/>
</dbReference>
<keyword evidence="1" id="KW-0378">Hydrolase</keyword>
<proteinExistence type="predicted"/>
<dbReference type="EMBL" id="JAVDSG010000001">
    <property type="protein sequence ID" value="MDR6595202.1"/>
    <property type="molecule type" value="Genomic_DNA"/>
</dbReference>
<evidence type="ECO:0000313" key="1">
    <source>
        <dbReference type="EMBL" id="MDR6595202.1"/>
    </source>
</evidence>
<dbReference type="EC" id="3.1.3.5" evidence="1"/>
<evidence type="ECO:0000313" key="2">
    <source>
        <dbReference type="Proteomes" id="UP001268819"/>
    </source>
</evidence>
<reference evidence="1 2" key="1">
    <citation type="submission" date="2023-07" db="EMBL/GenBank/DDBJ databases">
        <title>Sequencing the genomes of 1000 actinobacteria strains.</title>
        <authorList>
            <person name="Klenk H.-P."/>
        </authorList>
    </citation>
    <scope>NUCLEOTIDE SEQUENCE [LARGE SCALE GENOMIC DNA]</scope>
    <source>
        <strain evidence="1 2">DSM 43749</strain>
    </source>
</reference>
<dbReference type="Proteomes" id="UP001268819">
    <property type="component" value="Unassembled WGS sequence"/>
</dbReference>
<name>A0ABU1PX26_9PSEU</name>
<protein>
    <submittedName>
        <fullName evidence="1">5'-nucleotidase</fullName>
        <ecNumber evidence="1">3.1.3.5</ecNumber>
    </submittedName>
</protein>
<comment type="caution">
    <text evidence="1">The sequence shown here is derived from an EMBL/GenBank/DDBJ whole genome shotgun (WGS) entry which is preliminary data.</text>
</comment>